<feature type="compositionally biased region" description="Basic residues" evidence="1">
    <location>
        <begin position="270"/>
        <end position="280"/>
    </location>
</feature>
<feature type="compositionally biased region" description="Basic residues" evidence="1">
    <location>
        <begin position="179"/>
        <end position="195"/>
    </location>
</feature>
<feature type="region of interest" description="Disordered" evidence="1">
    <location>
        <begin position="1"/>
        <end position="341"/>
    </location>
</feature>
<dbReference type="AlphaFoldDB" id="A0A6J4K8L0"/>
<protein>
    <submittedName>
        <fullName evidence="2">Uncharacterized protein</fullName>
    </submittedName>
</protein>
<evidence type="ECO:0000313" key="2">
    <source>
        <dbReference type="EMBL" id="CAA9297965.1"/>
    </source>
</evidence>
<dbReference type="EMBL" id="CADCTU010000135">
    <property type="protein sequence ID" value="CAA9297965.1"/>
    <property type="molecule type" value="Genomic_DNA"/>
</dbReference>
<accession>A0A6J4K8L0</accession>
<feature type="compositionally biased region" description="Basic residues" evidence="1">
    <location>
        <begin position="329"/>
        <end position="341"/>
    </location>
</feature>
<sequence>GPHQTSRAAGRPRRAPRRPLPRSRGGQRADHHRRQGAGVGRARDRQEPRRVREPAAPPPRRRLRRLGRPLHGRPLRGLQAPRPRHRPRPRDARRLPRRVHERPALVPQLPLAAHRQPHAVRRPQGGPARDRQLVGRAGRARRRAAGRRAQPRARRAGARAGRLGARRQGAHAPHPQGLRARRARVRGGRGAHAVRRQPAGRGRAGGEVVAQPQEVHARLRPHSAEGVARRGRGAQDALPQVGQGRAVGRLRRAPRPRAHPPGRRAEGRGARRLRPGHRRARGADGAPQDARLRRQGRQDPARANEGVPRRGDEQRARRARGAQDDRRGAARPRRRGRARGV</sequence>
<feature type="compositionally biased region" description="Basic and acidic residues" evidence="1">
    <location>
        <begin position="290"/>
        <end position="328"/>
    </location>
</feature>
<feature type="non-terminal residue" evidence="2">
    <location>
        <position position="1"/>
    </location>
</feature>
<feature type="compositionally biased region" description="Basic residues" evidence="1">
    <location>
        <begin position="138"/>
        <end position="157"/>
    </location>
</feature>
<organism evidence="2">
    <name type="scientific">uncultured Gemmatimonadaceae bacterium</name>
    <dbReference type="NCBI Taxonomy" id="246130"/>
    <lineage>
        <taxon>Bacteria</taxon>
        <taxon>Pseudomonadati</taxon>
        <taxon>Gemmatimonadota</taxon>
        <taxon>Gemmatimonadia</taxon>
        <taxon>Gemmatimonadales</taxon>
        <taxon>Gemmatimonadaceae</taxon>
        <taxon>environmental samples</taxon>
    </lineage>
</organism>
<feature type="compositionally biased region" description="Basic residues" evidence="1">
    <location>
        <begin position="248"/>
        <end position="262"/>
    </location>
</feature>
<evidence type="ECO:0000256" key="1">
    <source>
        <dbReference type="SAM" id="MobiDB-lite"/>
    </source>
</evidence>
<reference evidence="2" key="1">
    <citation type="submission" date="2020-02" db="EMBL/GenBank/DDBJ databases">
        <authorList>
            <person name="Meier V. D."/>
        </authorList>
    </citation>
    <scope>NUCLEOTIDE SEQUENCE</scope>
    <source>
        <strain evidence="2">AVDCRST_MAG11</strain>
    </source>
</reference>
<gene>
    <name evidence="2" type="ORF">AVDCRST_MAG11-623</name>
</gene>
<feature type="compositionally biased region" description="Basic residues" evidence="1">
    <location>
        <begin position="10"/>
        <end position="21"/>
    </location>
</feature>
<feature type="compositionally biased region" description="Basic residues" evidence="1">
    <location>
        <begin position="59"/>
        <end position="74"/>
    </location>
</feature>
<name>A0A6J4K8L0_9BACT</name>
<proteinExistence type="predicted"/>
<feature type="non-terminal residue" evidence="2">
    <location>
        <position position="341"/>
    </location>
</feature>
<feature type="compositionally biased region" description="Basic and acidic residues" evidence="1">
    <location>
        <begin position="41"/>
        <end position="53"/>
    </location>
</feature>